<accession>A0A5C6C801</accession>
<proteinExistence type="predicted"/>
<dbReference type="Proteomes" id="UP000316304">
    <property type="component" value="Unassembled WGS sequence"/>
</dbReference>
<sequence length="116" mass="13065">MTREFQLRKAGESHEPKFHLRSYARQSVDGLASSANHHPRAKLVTQKSFVALGGRIAMGLNDRRACVLAHPFCCDQFMELVTQVFEPDDQVKIAGHGNQKQHVEQRLCRKRLGGAL</sequence>
<comment type="caution">
    <text evidence="1">The sequence shown here is derived from an EMBL/GenBank/DDBJ whole genome shotgun (WGS) entry which is preliminary data.</text>
</comment>
<dbReference type="AlphaFoldDB" id="A0A5C6C801"/>
<evidence type="ECO:0000313" key="1">
    <source>
        <dbReference type="EMBL" id="TWU20147.1"/>
    </source>
</evidence>
<organism evidence="1 2">
    <name type="scientific">Novipirellula galeiformis</name>
    <dbReference type="NCBI Taxonomy" id="2528004"/>
    <lineage>
        <taxon>Bacteria</taxon>
        <taxon>Pseudomonadati</taxon>
        <taxon>Planctomycetota</taxon>
        <taxon>Planctomycetia</taxon>
        <taxon>Pirellulales</taxon>
        <taxon>Pirellulaceae</taxon>
        <taxon>Novipirellula</taxon>
    </lineage>
</organism>
<name>A0A5C6C801_9BACT</name>
<evidence type="ECO:0000313" key="2">
    <source>
        <dbReference type="Proteomes" id="UP000316304"/>
    </source>
</evidence>
<protein>
    <submittedName>
        <fullName evidence="1">Uncharacterized protein</fullName>
    </submittedName>
</protein>
<gene>
    <name evidence="1" type="ORF">Pla52o_46610</name>
</gene>
<reference evidence="1 2" key="1">
    <citation type="submission" date="2019-02" db="EMBL/GenBank/DDBJ databases">
        <title>Deep-cultivation of Planctomycetes and their phenomic and genomic characterization uncovers novel biology.</title>
        <authorList>
            <person name="Wiegand S."/>
            <person name="Jogler M."/>
            <person name="Boedeker C."/>
            <person name="Pinto D."/>
            <person name="Vollmers J."/>
            <person name="Rivas-Marin E."/>
            <person name="Kohn T."/>
            <person name="Peeters S.H."/>
            <person name="Heuer A."/>
            <person name="Rast P."/>
            <person name="Oberbeckmann S."/>
            <person name="Bunk B."/>
            <person name="Jeske O."/>
            <person name="Meyerdierks A."/>
            <person name="Storesund J.E."/>
            <person name="Kallscheuer N."/>
            <person name="Luecker S."/>
            <person name="Lage O.M."/>
            <person name="Pohl T."/>
            <person name="Merkel B.J."/>
            <person name="Hornburger P."/>
            <person name="Mueller R.-W."/>
            <person name="Bruemmer F."/>
            <person name="Labrenz M."/>
            <person name="Spormann A.M."/>
            <person name="Op Den Camp H."/>
            <person name="Overmann J."/>
            <person name="Amann R."/>
            <person name="Jetten M.S.M."/>
            <person name="Mascher T."/>
            <person name="Medema M.H."/>
            <person name="Devos D.P."/>
            <person name="Kaster A.-K."/>
            <person name="Ovreas L."/>
            <person name="Rohde M."/>
            <person name="Galperin M.Y."/>
            <person name="Jogler C."/>
        </authorList>
    </citation>
    <scope>NUCLEOTIDE SEQUENCE [LARGE SCALE GENOMIC DNA]</scope>
    <source>
        <strain evidence="1 2">Pla52o</strain>
    </source>
</reference>
<dbReference type="EMBL" id="SJPT01000009">
    <property type="protein sequence ID" value="TWU20147.1"/>
    <property type="molecule type" value="Genomic_DNA"/>
</dbReference>
<keyword evidence="2" id="KW-1185">Reference proteome</keyword>